<evidence type="ECO:0008006" key="7">
    <source>
        <dbReference type="Google" id="ProtNLM"/>
    </source>
</evidence>
<evidence type="ECO:0000256" key="1">
    <source>
        <dbReference type="ARBA" id="ARBA00038284"/>
    </source>
</evidence>
<dbReference type="Pfam" id="PF13519">
    <property type="entry name" value="VWA_2"/>
    <property type="match status" value="1"/>
</dbReference>
<dbReference type="CDD" id="cd00198">
    <property type="entry name" value="vWFA"/>
    <property type="match status" value="1"/>
</dbReference>
<dbReference type="Pfam" id="PF25462">
    <property type="entry name" value="Beta-barrel_INTS6"/>
    <property type="match status" value="1"/>
</dbReference>
<dbReference type="AlphaFoldDB" id="A0A4W3H7N6"/>
<dbReference type="PANTHER" id="PTHR12957:SF2">
    <property type="entry name" value="INTEGRATOR COMPLEX SUBUNIT 6"/>
    <property type="match status" value="1"/>
</dbReference>
<dbReference type="InterPro" id="IPR029307">
    <property type="entry name" value="INT_SG_DDX_CT_C"/>
</dbReference>
<dbReference type="InterPro" id="IPR057413">
    <property type="entry name" value="Beta-barrel_INTS6"/>
</dbReference>
<name>A0A4W3H7N6_CALMI</name>
<dbReference type="InterPro" id="IPR036465">
    <property type="entry name" value="vWFA_dom_sf"/>
</dbReference>
<reference evidence="5" key="4">
    <citation type="submission" date="2025-08" db="UniProtKB">
        <authorList>
            <consortium name="Ensembl"/>
        </authorList>
    </citation>
    <scope>IDENTIFICATION</scope>
</reference>
<evidence type="ECO:0000313" key="6">
    <source>
        <dbReference type="Proteomes" id="UP000314986"/>
    </source>
</evidence>
<accession>A0A4W3H7N6</accession>
<reference evidence="6" key="3">
    <citation type="journal article" date="2014" name="Nature">
        <title>Elephant shark genome provides unique insights into gnathostome evolution.</title>
        <authorList>
            <consortium name="International Elephant Shark Genome Sequencing Consortium"/>
            <person name="Venkatesh B."/>
            <person name="Lee A.P."/>
            <person name="Ravi V."/>
            <person name="Maurya A.K."/>
            <person name="Lian M.M."/>
            <person name="Swann J.B."/>
            <person name="Ohta Y."/>
            <person name="Flajnik M.F."/>
            <person name="Sutoh Y."/>
            <person name="Kasahara M."/>
            <person name="Hoon S."/>
            <person name="Gangu V."/>
            <person name="Roy S.W."/>
            <person name="Irimia M."/>
            <person name="Korzh V."/>
            <person name="Kondrychyn I."/>
            <person name="Lim Z.W."/>
            <person name="Tay B.H."/>
            <person name="Tohari S."/>
            <person name="Kong K.W."/>
            <person name="Ho S."/>
            <person name="Lorente-Galdos B."/>
            <person name="Quilez J."/>
            <person name="Marques-Bonet T."/>
            <person name="Raney B.J."/>
            <person name="Ingham P.W."/>
            <person name="Tay A."/>
            <person name="Hillier L.W."/>
            <person name="Minx P."/>
            <person name="Boehm T."/>
            <person name="Wilson R.K."/>
            <person name="Brenner S."/>
            <person name="Warren W.C."/>
        </authorList>
    </citation>
    <scope>NUCLEOTIDE SEQUENCE [LARGE SCALE GENOMIC DNA]</scope>
</reference>
<dbReference type="InterPro" id="IPR002035">
    <property type="entry name" value="VWF_A"/>
</dbReference>
<feature type="domain" description="Integrator complex subunit 6-like beta-barrel" evidence="4">
    <location>
        <begin position="256"/>
        <end position="393"/>
    </location>
</feature>
<evidence type="ECO:0000313" key="5">
    <source>
        <dbReference type="Ensembl" id="ENSCMIP00000012858.1"/>
    </source>
</evidence>
<evidence type="ECO:0000259" key="2">
    <source>
        <dbReference type="Pfam" id="PF13519"/>
    </source>
</evidence>
<reference evidence="6" key="2">
    <citation type="journal article" date="2007" name="PLoS Biol.">
        <title>Survey sequencing and comparative analysis of the elephant shark (Callorhinchus milii) genome.</title>
        <authorList>
            <person name="Venkatesh B."/>
            <person name="Kirkness E.F."/>
            <person name="Loh Y.H."/>
            <person name="Halpern A.L."/>
            <person name="Lee A.P."/>
            <person name="Johnson J."/>
            <person name="Dandona N."/>
            <person name="Viswanathan L.D."/>
            <person name="Tay A."/>
            <person name="Venter J.C."/>
            <person name="Strausberg R.L."/>
            <person name="Brenner S."/>
        </authorList>
    </citation>
    <scope>NUCLEOTIDE SEQUENCE [LARGE SCALE GENOMIC DNA]</scope>
</reference>
<dbReference type="FunFam" id="3.40.50.410:FF:000010">
    <property type="entry name" value="Integrator complex subunit 6 like"/>
    <property type="match status" value="1"/>
</dbReference>
<feature type="domain" description="VWFA" evidence="2">
    <location>
        <begin position="4"/>
        <end position="122"/>
    </location>
</feature>
<feature type="domain" description="INTS6/SAGE1/DDX26B/CT45 C-terminal" evidence="3">
    <location>
        <begin position="725"/>
        <end position="775"/>
    </location>
</feature>
<dbReference type="Proteomes" id="UP000314986">
    <property type="component" value="Unassembled WGS sequence"/>
</dbReference>
<dbReference type="GO" id="GO:0032039">
    <property type="term" value="C:integrator complex"/>
    <property type="evidence" value="ECO:0007669"/>
    <property type="project" value="TreeGrafter"/>
</dbReference>
<dbReference type="Ensembl" id="ENSCMIT00000013149.1">
    <property type="protein sequence ID" value="ENSCMIP00000012858.1"/>
    <property type="gene ID" value="ENSCMIG00000006436.1"/>
</dbReference>
<keyword evidence="6" id="KW-1185">Reference proteome</keyword>
<dbReference type="SUPFAM" id="SSF53300">
    <property type="entry name" value="vWA-like"/>
    <property type="match status" value="1"/>
</dbReference>
<organism evidence="5 6">
    <name type="scientific">Callorhinchus milii</name>
    <name type="common">Ghost shark</name>
    <dbReference type="NCBI Taxonomy" id="7868"/>
    <lineage>
        <taxon>Eukaryota</taxon>
        <taxon>Metazoa</taxon>
        <taxon>Chordata</taxon>
        <taxon>Craniata</taxon>
        <taxon>Vertebrata</taxon>
        <taxon>Chondrichthyes</taxon>
        <taxon>Holocephali</taxon>
        <taxon>Chimaeriformes</taxon>
        <taxon>Callorhinchidae</taxon>
        <taxon>Callorhinchus</taxon>
    </lineage>
</organism>
<comment type="similarity">
    <text evidence="1">Belongs to the CT45 family.</text>
</comment>
<dbReference type="Pfam" id="PF15300">
    <property type="entry name" value="INT_SG_DDX_CT_C"/>
    <property type="match status" value="1"/>
</dbReference>
<dbReference type="GeneTree" id="ENSGT00390000016655"/>
<dbReference type="GO" id="GO:0034472">
    <property type="term" value="P:snRNA 3'-end processing"/>
    <property type="evidence" value="ECO:0007669"/>
    <property type="project" value="TreeGrafter"/>
</dbReference>
<protein>
    <recommendedName>
        <fullName evidence="7">VWFA domain-containing protein</fullName>
    </recommendedName>
</protein>
<evidence type="ECO:0000259" key="3">
    <source>
        <dbReference type="Pfam" id="PF15300"/>
    </source>
</evidence>
<reference evidence="6" key="1">
    <citation type="journal article" date="2006" name="Science">
        <title>Ancient noncoding elements conserved in the human genome.</title>
        <authorList>
            <person name="Venkatesh B."/>
            <person name="Kirkness E.F."/>
            <person name="Loh Y.H."/>
            <person name="Halpern A.L."/>
            <person name="Lee A.P."/>
            <person name="Johnson J."/>
            <person name="Dandona N."/>
            <person name="Viswanathan L.D."/>
            <person name="Tay A."/>
            <person name="Venter J.C."/>
            <person name="Strausberg R.L."/>
            <person name="Brenner S."/>
        </authorList>
    </citation>
    <scope>NUCLEOTIDE SEQUENCE [LARGE SCALE GENOMIC DNA]</scope>
</reference>
<sequence length="783" mass="88329">MPILLFLIDTSASMSQRSHLGTSYLDIAKGAVETFMKVKRKDRKGASPKYFIFQAGWKENHATFMNELKHLQAVGLTTLGQSLRTSFDLLNLNRLVTGIDNYGQGRNPFFLEPSIIVTITDGNKLTSNSGVQEELHLPLNSPLPGSELTKEPFRWDQRLFALVLRLPGSMPIEPEQLGNVPSDESAITPMCEVTGGRSYCVYTQRMLIQCLESLVQKVQSGVVLNFEKTGPDPAPMGEDGISDALKHPSPFGSPLWHNCHKLIYVRPNPKTGVPVGHWPIPESFWPDQNSPTLPPRNAHPVLKFTCADCDPMVIEKLPFDKYELEPSPLTQYILERKSPHACWQVYVNNSGKYSDLGHPFGYLKASTALNCVNLFVMPYNYPVLLPLLDDLFKVHKLKPPIKWRQAFENYLKTMPPYYLGAKLESDRIISSVGKKPVQESGIKVKQGSSSLSLVHPKDFKQFLMQISGELPYRHLDLNVKEFSGFQIGILNKDLKPQNYKNPYDIPRRNLLDQLTRMRLNLLKTVHAPLKGHDEDEAHSVPIAQMGNYQEYLKHVPSPLRELDSDQPRRQHTFGNPFKLDKKGMMIDEADEFVSGPQNKNKRLMEPNMVGVPKRRRCMSPLLKGRPSTPPIVANHIGANHIGGKGSPPSAPPLTCPESDSVESTEELVNHGKEIDYDLSVVNNNSVNTIEINHEDSGDSELCHDGILHRSSPNSIKTLNLSKQEETNAELKTQIFKEIRKPGRHYENIFYLLKLVQGSLETRMMFVHNVIKEAAREISMHHFA</sequence>
<evidence type="ECO:0000259" key="4">
    <source>
        <dbReference type="Pfam" id="PF25462"/>
    </source>
</evidence>
<dbReference type="PANTHER" id="PTHR12957">
    <property type="entry name" value="DEAD/H BOX POLYPEPTIDE 26/DICE1-RELATED"/>
    <property type="match status" value="1"/>
</dbReference>
<proteinExistence type="inferred from homology"/>
<reference evidence="5" key="5">
    <citation type="submission" date="2025-09" db="UniProtKB">
        <authorList>
            <consortium name="Ensembl"/>
        </authorList>
    </citation>
    <scope>IDENTIFICATION</scope>
</reference>
<dbReference type="Gene3D" id="3.40.50.410">
    <property type="entry name" value="von Willebrand factor, type A domain"/>
    <property type="match status" value="1"/>
</dbReference>
<dbReference type="InterPro" id="IPR051113">
    <property type="entry name" value="Integrator_subunit6"/>
</dbReference>